<dbReference type="AlphaFoldDB" id="A0A9W8K918"/>
<dbReference type="EMBL" id="JANKHO010000431">
    <property type="protein sequence ID" value="KAJ3510009.1"/>
    <property type="molecule type" value="Genomic_DNA"/>
</dbReference>
<evidence type="ECO:0000256" key="2">
    <source>
        <dbReference type="SAM" id="SignalP"/>
    </source>
</evidence>
<accession>A0A9W8K918</accession>
<evidence type="ECO:0000313" key="3">
    <source>
        <dbReference type="EMBL" id="KAJ3510009.1"/>
    </source>
</evidence>
<name>A0A9W8K918_9AGAR</name>
<feature type="compositionally biased region" description="Basic and acidic residues" evidence="1">
    <location>
        <begin position="94"/>
        <end position="110"/>
    </location>
</feature>
<reference evidence="3" key="1">
    <citation type="submission" date="2022-07" db="EMBL/GenBank/DDBJ databases">
        <title>Genome Sequence of Agrocybe chaxingu.</title>
        <authorList>
            <person name="Buettner E."/>
        </authorList>
    </citation>
    <scope>NUCLEOTIDE SEQUENCE</scope>
    <source>
        <strain evidence="3">MP-N11</strain>
    </source>
</reference>
<dbReference type="Proteomes" id="UP001148786">
    <property type="component" value="Unassembled WGS sequence"/>
</dbReference>
<sequence>MQFPFFLIVITSLASVSIEAQFLPPPAQIANTTQLKEQYEACKAADPSKIYGAIRYASRPPETIGYSKCVPFRNQKGENITSAVYCRPVKAADKRQTRDARTPDTQDDVGRGSLIGEEEPPLAALVVDLLRPNAFSRTIRPPCQGRGHLPLGTFLMNIDDAISQTHLAQPPLSIKSEREIVDRSALGGL</sequence>
<feature type="region of interest" description="Disordered" evidence="1">
    <location>
        <begin position="94"/>
        <end position="115"/>
    </location>
</feature>
<proteinExistence type="predicted"/>
<gene>
    <name evidence="3" type="ORF">NLJ89_g4916</name>
</gene>
<dbReference type="OrthoDB" id="10618785at2759"/>
<keyword evidence="4" id="KW-1185">Reference proteome</keyword>
<feature type="chain" id="PRO_5040855488" evidence="2">
    <location>
        <begin position="21"/>
        <end position="189"/>
    </location>
</feature>
<evidence type="ECO:0000313" key="4">
    <source>
        <dbReference type="Proteomes" id="UP001148786"/>
    </source>
</evidence>
<protein>
    <submittedName>
        <fullName evidence="3">Uncharacterized protein</fullName>
    </submittedName>
</protein>
<comment type="caution">
    <text evidence="3">The sequence shown here is derived from an EMBL/GenBank/DDBJ whole genome shotgun (WGS) entry which is preliminary data.</text>
</comment>
<evidence type="ECO:0000256" key="1">
    <source>
        <dbReference type="SAM" id="MobiDB-lite"/>
    </source>
</evidence>
<organism evidence="3 4">
    <name type="scientific">Agrocybe chaxingu</name>
    <dbReference type="NCBI Taxonomy" id="84603"/>
    <lineage>
        <taxon>Eukaryota</taxon>
        <taxon>Fungi</taxon>
        <taxon>Dikarya</taxon>
        <taxon>Basidiomycota</taxon>
        <taxon>Agaricomycotina</taxon>
        <taxon>Agaricomycetes</taxon>
        <taxon>Agaricomycetidae</taxon>
        <taxon>Agaricales</taxon>
        <taxon>Agaricineae</taxon>
        <taxon>Strophariaceae</taxon>
        <taxon>Agrocybe</taxon>
    </lineage>
</organism>
<feature type="signal peptide" evidence="2">
    <location>
        <begin position="1"/>
        <end position="20"/>
    </location>
</feature>
<keyword evidence="2" id="KW-0732">Signal</keyword>